<reference evidence="3" key="2">
    <citation type="submission" date="2015-01" db="EMBL/GenBank/DDBJ databases">
        <title>Evolutionary Origins and Diversification of the Mycorrhizal Mutualists.</title>
        <authorList>
            <consortium name="DOE Joint Genome Institute"/>
            <consortium name="Mycorrhizal Genomics Consortium"/>
            <person name="Kohler A."/>
            <person name="Kuo A."/>
            <person name="Nagy L.G."/>
            <person name="Floudas D."/>
            <person name="Copeland A."/>
            <person name="Barry K.W."/>
            <person name="Cichocki N."/>
            <person name="Veneault-Fourrey C."/>
            <person name="LaButti K."/>
            <person name="Lindquist E.A."/>
            <person name="Lipzen A."/>
            <person name="Lundell T."/>
            <person name="Morin E."/>
            <person name="Murat C."/>
            <person name="Riley R."/>
            <person name="Ohm R."/>
            <person name="Sun H."/>
            <person name="Tunlid A."/>
            <person name="Henrissat B."/>
            <person name="Grigoriev I.V."/>
            <person name="Hibbett D.S."/>
            <person name="Martin F."/>
        </authorList>
    </citation>
    <scope>NUCLEOTIDE SEQUENCE [LARGE SCALE GENOMIC DNA]</scope>
    <source>
        <strain evidence="3">Zn</strain>
    </source>
</reference>
<evidence type="ECO:0000313" key="3">
    <source>
        <dbReference type="Proteomes" id="UP000054321"/>
    </source>
</evidence>
<dbReference type="HOGENOM" id="CLU_980212_0_0_1"/>
<dbReference type="EMBL" id="KN832878">
    <property type="protein sequence ID" value="KIM99475.1"/>
    <property type="molecule type" value="Genomic_DNA"/>
</dbReference>
<feature type="compositionally biased region" description="Low complexity" evidence="1">
    <location>
        <begin position="10"/>
        <end position="22"/>
    </location>
</feature>
<organism evidence="2 3">
    <name type="scientific">Oidiodendron maius (strain Zn)</name>
    <dbReference type="NCBI Taxonomy" id="913774"/>
    <lineage>
        <taxon>Eukaryota</taxon>
        <taxon>Fungi</taxon>
        <taxon>Dikarya</taxon>
        <taxon>Ascomycota</taxon>
        <taxon>Pezizomycotina</taxon>
        <taxon>Leotiomycetes</taxon>
        <taxon>Leotiomycetes incertae sedis</taxon>
        <taxon>Myxotrichaceae</taxon>
        <taxon>Oidiodendron</taxon>
    </lineage>
</organism>
<gene>
    <name evidence="2" type="ORF">OIDMADRAFT_180927</name>
</gene>
<feature type="region of interest" description="Disordered" evidence="1">
    <location>
        <begin position="1"/>
        <end position="22"/>
    </location>
</feature>
<evidence type="ECO:0000313" key="2">
    <source>
        <dbReference type="EMBL" id="KIM99475.1"/>
    </source>
</evidence>
<dbReference type="OrthoDB" id="5243686at2759"/>
<accession>A0A0C3GTT5</accession>
<protein>
    <submittedName>
        <fullName evidence="2">Uncharacterized protein</fullName>
    </submittedName>
</protein>
<proteinExistence type="predicted"/>
<dbReference type="AlphaFoldDB" id="A0A0C3GTT5"/>
<name>A0A0C3GTT5_OIDMZ</name>
<dbReference type="InParanoid" id="A0A0C3GTT5"/>
<reference evidence="2 3" key="1">
    <citation type="submission" date="2014-04" db="EMBL/GenBank/DDBJ databases">
        <authorList>
            <consortium name="DOE Joint Genome Institute"/>
            <person name="Kuo A."/>
            <person name="Martino E."/>
            <person name="Perotto S."/>
            <person name="Kohler A."/>
            <person name="Nagy L.G."/>
            <person name="Floudas D."/>
            <person name="Copeland A."/>
            <person name="Barry K.W."/>
            <person name="Cichocki N."/>
            <person name="Veneault-Fourrey C."/>
            <person name="LaButti K."/>
            <person name="Lindquist E.A."/>
            <person name="Lipzen A."/>
            <person name="Lundell T."/>
            <person name="Morin E."/>
            <person name="Murat C."/>
            <person name="Sun H."/>
            <person name="Tunlid A."/>
            <person name="Henrissat B."/>
            <person name="Grigoriev I.V."/>
            <person name="Hibbett D.S."/>
            <person name="Martin F."/>
            <person name="Nordberg H.P."/>
            <person name="Cantor M.N."/>
            <person name="Hua S.X."/>
        </authorList>
    </citation>
    <scope>NUCLEOTIDE SEQUENCE [LARGE SCALE GENOMIC DNA]</scope>
    <source>
        <strain evidence="2 3">Zn</strain>
    </source>
</reference>
<sequence>MRKVHKPRTGSHSSSSKTSRLTGTTSTSFFFTVNELQINDDTQLGGVVPQALYDHWTPPLYSDGFTRTFRERVYQWTDGVINNAGVNYETVSGTYTRYTTASVFYSDQMLQFRATVSDPTVHNMAEAEPPYHRWYRLSFHNEPGVSRVDIAGRDNFIHGTGATWVAPLGLENYCYPNTSTSANHGLAGNLGILIALIAFSCSPESLDNVLMYHRAWDNYMWRGHPYPSGRIAQRGVVVEVFYDPHNRHGSTRTKLADLEMEGGAILN</sequence>
<keyword evidence="3" id="KW-1185">Reference proteome</keyword>
<dbReference type="Proteomes" id="UP000054321">
    <property type="component" value="Unassembled WGS sequence"/>
</dbReference>
<evidence type="ECO:0000256" key="1">
    <source>
        <dbReference type="SAM" id="MobiDB-lite"/>
    </source>
</evidence>